<reference evidence="1" key="1">
    <citation type="journal article" date="2011" name="Genome Biol.">
        <title>The draft genome of the carcinogenic human liver fluke Clonorchis sinensis.</title>
        <authorList>
            <person name="Wang X."/>
            <person name="Chen W."/>
            <person name="Huang Y."/>
            <person name="Sun J."/>
            <person name="Men J."/>
            <person name="Liu H."/>
            <person name="Luo F."/>
            <person name="Guo L."/>
            <person name="Lv X."/>
            <person name="Deng C."/>
            <person name="Zhou C."/>
            <person name="Fan Y."/>
            <person name="Li X."/>
            <person name="Huang L."/>
            <person name="Hu Y."/>
            <person name="Liang C."/>
            <person name="Hu X."/>
            <person name="Xu J."/>
            <person name="Yu X."/>
        </authorList>
    </citation>
    <scope>NUCLEOTIDE SEQUENCE [LARGE SCALE GENOMIC DNA]</scope>
    <source>
        <strain evidence="1">Henan</strain>
    </source>
</reference>
<reference key="2">
    <citation type="submission" date="2011-10" db="EMBL/GenBank/DDBJ databases">
        <title>The genome and transcriptome sequence of Clonorchis sinensis provide insights into the carcinogenic liver fluke.</title>
        <authorList>
            <person name="Wang X."/>
            <person name="Huang Y."/>
            <person name="Chen W."/>
            <person name="Liu H."/>
            <person name="Guo L."/>
            <person name="Chen Y."/>
            <person name="Luo F."/>
            <person name="Zhou W."/>
            <person name="Sun J."/>
            <person name="Mao Q."/>
            <person name="Liang P."/>
            <person name="Zhou C."/>
            <person name="Tian Y."/>
            <person name="Men J."/>
            <person name="Lv X."/>
            <person name="Huang L."/>
            <person name="Zhou J."/>
            <person name="Hu Y."/>
            <person name="Li R."/>
            <person name="Zhang F."/>
            <person name="Lei H."/>
            <person name="Li X."/>
            <person name="Hu X."/>
            <person name="Liang C."/>
            <person name="Xu J."/>
            <person name="Wu Z."/>
            <person name="Yu X."/>
        </authorList>
    </citation>
    <scope>NUCLEOTIDE SEQUENCE</scope>
    <source>
        <strain>Henan</strain>
    </source>
</reference>
<evidence type="ECO:0000313" key="1">
    <source>
        <dbReference type="EMBL" id="GAA47254.1"/>
    </source>
</evidence>
<sequence>MLNTSVQETRTPTRTCMPGVEGKQENLRRVVKSKVQPNVPINADAHGMKGHWIRGRQVAPENFPKVPNSTVCISRLKSTTKGKLRLQLNAQRLSFYSRIKALAGREEQALIDHRETWRTMPIESNLFLTSMSDEDAVLYVRPEAALINMRTEDTYTRQRLYMLVDSVRRFGSEGGMRSREALFGCFILIGNRK</sequence>
<gene>
    <name evidence="1" type="ORF">CLF_100135</name>
</gene>
<proteinExistence type="predicted"/>
<keyword evidence="2" id="KW-1185">Reference proteome</keyword>
<protein>
    <submittedName>
        <fullName evidence="1">Uncharacterized protein</fullName>
    </submittedName>
</protein>
<evidence type="ECO:0000313" key="2">
    <source>
        <dbReference type="Proteomes" id="UP000008909"/>
    </source>
</evidence>
<dbReference type="AlphaFoldDB" id="G7Y2R7"/>
<organism evidence="1 2">
    <name type="scientific">Clonorchis sinensis</name>
    <name type="common">Chinese liver fluke</name>
    <dbReference type="NCBI Taxonomy" id="79923"/>
    <lineage>
        <taxon>Eukaryota</taxon>
        <taxon>Metazoa</taxon>
        <taxon>Spiralia</taxon>
        <taxon>Lophotrochozoa</taxon>
        <taxon>Platyhelminthes</taxon>
        <taxon>Trematoda</taxon>
        <taxon>Digenea</taxon>
        <taxon>Opisthorchiida</taxon>
        <taxon>Opisthorchiata</taxon>
        <taxon>Opisthorchiidae</taxon>
        <taxon>Clonorchis</taxon>
    </lineage>
</organism>
<name>G7Y2R7_CLOSI</name>
<dbReference type="EMBL" id="DF142831">
    <property type="protein sequence ID" value="GAA47254.1"/>
    <property type="molecule type" value="Genomic_DNA"/>
</dbReference>
<accession>G7Y2R7</accession>
<dbReference type="Proteomes" id="UP000008909">
    <property type="component" value="Unassembled WGS sequence"/>
</dbReference>